<accession>A0A0Z8HJ23</accession>
<reference evidence="1 2" key="1">
    <citation type="submission" date="2016-02" db="EMBL/GenBank/DDBJ databases">
        <authorList>
            <consortium name="Pathogen Informatics"/>
        </authorList>
    </citation>
    <scope>NUCLEOTIDE SEQUENCE [LARGE SCALE GENOMIC DNA]</scope>
    <source>
        <strain evidence="1 2">LSS44</strain>
    </source>
</reference>
<evidence type="ECO:0000313" key="2">
    <source>
        <dbReference type="Proteomes" id="UP000072083"/>
    </source>
</evidence>
<gene>
    <name evidence="1" type="ORF">ERS132406_01930</name>
</gene>
<dbReference type="EMBL" id="FIGZ01000027">
    <property type="protein sequence ID" value="CYV18024.1"/>
    <property type="molecule type" value="Genomic_DNA"/>
</dbReference>
<dbReference type="Proteomes" id="UP000072083">
    <property type="component" value="Unassembled WGS sequence"/>
</dbReference>
<protein>
    <submittedName>
        <fullName evidence="1">Phage protein</fullName>
    </submittedName>
</protein>
<name>A0A0Z8HJ23_STRSU</name>
<sequence>MIELTIESITKPLKQKRLSRVSGKLKGLDITVDLNSLTVNYDSQEINLASIPGTYGGVRYFFLCPICEKRCRKLFKNSLIFACGTCQDRHRATLNRSKTDCQYYFELAFKEARKIDPSYYPEKGYVDYDNFPSRPKRMRAKTYWKHYRKFTSYLDKGVSYWLGGLK</sequence>
<dbReference type="AlphaFoldDB" id="A0A0Z8HJ23"/>
<evidence type="ECO:0000313" key="1">
    <source>
        <dbReference type="EMBL" id="CYV18024.1"/>
    </source>
</evidence>
<proteinExistence type="predicted"/>
<organism evidence="1 2">
    <name type="scientific">Streptococcus suis</name>
    <dbReference type="NCBI Taxonomy" id="1307"/>
    <lineage>
        <taxon>Bacteria</taxon>
        <taxon>Bacillati</taxon>
        <taxon>Bacillota</taxon>
        <taxon>Bacilli</taxon>
        <taxon>Lactobacillales</taxon>
        <taxon>Streptococcaceae</taxon>
        <taxon>Streptococcus</taxon>
    </lineage>
</organism>
<dbReference type="RefSeq" id="WP_024411965.1">
    <property type="nucleotide sequence ID" value="NZ_CEDV01000099.1"/>
</dbReference>